<sequence length="571" mass="63959">MIKVYNQQMQLVAFLENAFDISYEMPFNSVWTASFSLPATDEKNAECQSFHYVELYDDNERIELFRIIKSTASRSIEKAVIKYECEHALATLIDDVLFLYHEVGNIGTYSRATIQYILSKQTIHRWSLGIVDFTRQFEYTWENDNLLAALLSVPKPFDEEYMWTWDTTVYPWTINLVKPPQGVDAYIRYAVNMQGVTRQKDDTTLCTRLYCLGYGEGVNQLTIADANNGLPYIDSDTQAEYGIVNKLFVDRRFQYPDTLLARGQAVLNAAKHPKITYEVDASELYSITKDPIDKFKTGVQVRVIDEDLGIDIISRVLKVSKGNMLGAPGEVTLEIANHVQDVSGSIADLSDRQRVSETNSQGSTNIDTHVFSDNCDPSHPAKLRFWVPEEAVRINKVMLSYRADPFRSYSKAIEGGGAYSSSITSNSGGGSIITSGDSGIDVSYGYGWTEESDGHRHLFQEVRGHKHNISLPNHTHKVDVLIPDHVHGIQFGIYEGATATALGLFVDGNLVPGSAVSVDEFDIIPYLSKDDSGRVQRGQWHTIELVPNLLSRIECAVIVQLFIQSRGGVDA</sequence>
<protein>
    <submittedName>
        <fullName evidence="2">Phage tail protein</fullName>
    </submittedName>
</protein>
<gene>
    <name evidence="2" type="ORF">NAG76_22500</name>
</gene>
<dbReference type="NCBIfam" id="TIGR01665">
    <property type="entry name" value="put_anti_recept"/>
    <property type="match status" value="1"/>
</dbReference>
<organism evidence="2 3">
    <name type="scientific">Candidatus Pristimantibacillus lignocellulolyticus</name>
    <dbReference type="NCBI Taxonomy" id="2994561"/>
    <lineage>
        <taxon>Bacteria</taxon>
        <taxon>Bacillati</taxon>
        <taxon>Bacillota</taxon>
        <taxon>Bacilli</taxon>
        <taxon>Bacillales</taxon>
        <taxon>Paenibacillaceae</taxon>
        <taxon>Candidatus Pristimantibacillus</taxon>
    </lineage>
</organism>
<evidence type="ECO:0000313" key="2">
    <source>
        <dbReference type="EMBL" id="URN94551.1"/>
    </source>
</evidence>
<dbReference type="KEGG" id="plig:NAG76_22500"/>
<dbReference type="InterPro" id="IPR010572">
    <property type="entry name" value="Tail_dom"/>
</dbReference>
<name>A0A9J6ZEU1_9BACL</name>
<dbReference type="Pfam" id="PF06605">
    <property type="entry name" value="Prophage_tail"/>
    <property type="match status" value="1"/>
</dbReference>
<accession>A0A9J6ZEU1</accession>
<dbReference type="EMBL" id="CP097899">
    <property type="protein sequence ID" value="URN94551.1"/>
    <property type="molecule type" value="Genomic_DNA"/>
</dbReference>
<feature type="domain" description="Tail spike" evidence="1">
    <location>
        <begin position="111"/>
        <end position="347"/>
    </location>
</feature>
<proteinExistence type="predicted"/>
<reference evidence="2" key="1">
    <citation type="submission" date="2022-05" db="EMBL/GenBank/DDBJ databases">
        <title>Novel bacterial taxa in a minimal lignocellulolytic consortium and its capacity to transform plastics disclosed by genome-resolved metagenomics.</title>
        <authorList>
            <person name="Rodriguez C.A.D."/>
            <person name="Diaz-Garcia L."/>
            <person name="Herrera K."/>
            <person name="Tarazona N.A."/>
            <person name="Sproer C."/>
            <person name="Overmann J."/>
            <person name="Jimenez D.J."/>
        </authorList>
    </citation>
    <scope>NUCLEOTIDE SEQUENCE</scope>
    <source>
        <strain evidence="2">MAG5</strain>
    </source>
</reference>
<dbReference type="AlphaFoldDB" id="A0A9J6ZEU1"/>
<evidence type="ECO:0000313" key="3">
    <source>
        <dbReference type="Proteomes" id="UP001056756"/>
    </source>
</evidence>
<dbReference type="Proteomes" id="UP001056756">
    <property type="component" value="Chromosome"/>
</dbReference>
<dbReference type="InterPro" id="IPR007119">
    <property type="entry name" value="Phage_tail_spike_N"/>
</dbReference>
<evidence type="ECO:0000259" key="1">
    <source>
        <dbReference type="Pfam" id="PF06605"/>
    </source>
</evidence>